<organism evidence="1 2">
    <name type="scientific">Sorangium cellulosum</name>
    <name type="common">Polyangium cellulosum</name>
    <dbReference type="NCBI Taxonomy" id="56"/>
    <lineage>
        <taxon>Bacteria</taxon>
        <taxon>Pseudomonadati</taxon>
        <taxon>Myxococcota</taxon>
        <taxon>Polyangia</taxon>
        <taxon>Polyangiales</taxon>
        <taxon>Polyangiaceae</taxon>
        <taxon>Sorangium</taxon>
    </lineage>
</organism>
<gene>
    <name evidence="1" type="ORF">BE04_26460</name>
</gene>
<accession>A0A150PVG5</accession>
<protein>
    <submittedName>
        <fullName evidence="1">Uncharacterized protein</fullName>
    </submittedName>
</protein>
<name>A0A150PVG5_SORCE</name>
<dbReference type="AlphaFoldDB" id="A0A150PVG5"/>
<dbReference type="EMBL" id="JELX01001235">
    <property type="protein sequence ID" value="KYF59680.1"/>
    <property type="molecule type" value="Genomic_DNA"/>
</dbReference>
<proteinExistence type="predicted"/>
<evidence type="ECO:0000313" key="2">
    <source>
        <dbReference type="Proteomes" id="UP000075604"/>
    </source>
</evidence>
<reference evidence="1 2" key="1">
    <citation type="submission" date="2014-02" db="EMBL/GenBank/DDBJ databases">
        <title>The small core and large imbalanced accessory genome model reveals a collaborative survival strategy of Sorangium cellulosum strains in nature.</title>
        <authorList>
            <person name="Han K."/>
            <person name="Peng R."/>
            <person name="Blom J."/>
            <person name="Li Y.-Z."/>
        </authorList>
    </citation>
    <scope>NUCLEOTIDE SEQUENCE [LARGE SCALE GENOMIC DNA]</scope>
    <source>
        <strain evidence="1 2">So0157-18</strain>
    </source>
</reference>
<evidence type="ECO:0000313" key="1">
    <source>
        <dbReference type="EMBL" id="KYF59680.1"/>
    </source>
</evidence>
<comment type="caution">
    <text evidence="1">The sequence shown here is derived from an EMBL/GenBank/DDBJ whole genome shotgun (WGS) entry which is preliminary data.</text>
</comment>
<sequence length="134" mass="15035">MSTATVTLALPEALYQRLKGTALATRQPLEAVMLRALSLGSPPAWDDAPPEFQVDLACLDKMDDQALWQIAKSHRPEAELARYDELLDRNTQGLLTPAERIELERLRHESDLFMLRKAHAAALLRWRGHAIASP</sequence>
<dbReference type="Proteomes" id="UP000075604">
    <property type="component" value="Unassembled WGS sequence"/>
</dbReference>